<reference evidence="1 2" key="1">
    <citation type="journal article" date="2022" name="Plant J.">
        <title>Chromosome-level genome of Camellia lanceoleosa provides a valuable resource for understanding genome evolution and self-incompatibility.</title>
        <authorList>
            <person name="Gong W."/>
            <person name="Xiao S."/>
            <person name="Wang L."/>
            <person name="Liao Z."/>
            <person name="Chang Y."/>
            <person name="Mo W."/>
            <person name="Hu G."/>
            <person name="Li W."/>
            <person name="Zhao G."/>
            <person name="Zhu H."/>
            <person name="Hu X."/>
            <person name="Ji K."/>
            <person name="Xiang X."/>
            <person name="Song Q."/>
            <person name="Yuan D."/>
            <person name="Jin S."/>
            <person name="Zhang L."/>
        </authorList>
    </citation>
    <scope>NUCLEOTIDE SEQUENCE [LARGE SCALE GENOMIC DNA]</scope>
    <source>
        <strain evidence="1">SQ_2022a</strain>
    </source>
</reference>
<sequence length="305" mass="35525">MNQKHKNDAKNRALQNILFTMLQQEDEAKAKQSLITLYDLHRRKVWFDDRTANAICTACFHPSSRIRIAALPFLLDYENIEDDDDSDSDGSSSEDDSATQQPQVVSREAMYKAHHKGTSSSRKKKKAKLQRAIRSMKSQKRMSSEKSNLNYYSPLSHLKDAQIKMMMLKVIARTVGLHRLILLNFYPYLQKYVQPHQRDVTTLLNAVREICLRMPLVLLTIRYFDKLSKEERLELIRARREERGKYQARAAVKQKKTGGSSNQQKEHKKAMPLAAKRSKVARSKQEKKKKQQRSSKQFCGRKAWK</sequence>
<evidence type="ECO:0000313" key="1">
    <source>
        <dbReference type="EMBL" id="KAI8004728.1"/>
    </source>
</evidence>
<accession>A0ACC0GU13</accession>
<comment type="caution">
    <text evidence="1">The sequence shown here is derived from an EMBL/GenBank/DDBJ whole genome shotgun (WGS) entry which is preliminary data.</text>
</comment>
<organism evidence="1 2">
    <name type="scientific">Camellia lanceoleosa</name>
    <dbReference type="NCBI Taxonomy" id="1840588"/>
    <lineage>
        <taxon>Eukaryota</taxon>
        <taxon>Viridiplantae</taxon>
        <taxon>Streptophyta</taxon>
        <taxon>Embryophyta</taxon>
        <taxon>Tracheophyta</taxon>
        <taxon>Spermatophyta</taxon>
        <taxon>Magnoliopsida</taxon>
        <taxon>eudicotyledons</taxon>
        <taxon>Gunneridae</taxon>
        <taxon>Pentapetalae</taxon>
        <taxon>asterids</taxon>
        <taxon>Ericales</taxon>
        <taxon>Theaceae</taxon>
        <taxon>Camellia</taxon>
    </lineage>
</organism>
<gene>
    <name evidence="1" type="ORF">LOK49_LG08G02643</name>
</gene>
<name>A0ACC0GU13_9ERIC</name>
<protein>
    <submittedName>
        <fullName evidence="1">Uncharacterized protein</fullName>
    </submittedName>
</protein>
<dbReference type="Proteomes" id="UP001060215">
    <property type="component" value="Chromosome 9"/>
</dbReference>
<keyword evidence="2" id="KW-1185">Reference proteome</keyword>
<evidence type="ECO:0000313" key="2">
    <source>
        <dbReference type="Proteomes" id="UP001060215"/>
    </source>
</evidence>
<dbReference type="EMBL" id="CM045766">
    <property type="protein sequence ID" value="KAI8004728.1"/>
    <property type="molecule type" value="Genomic_DNA"/>
</dbReference>
<proteinExistence type="predicted"/>